<dbReference type="EMBL" id="UINC01017580">
    <property type="protein sequence ID" value="SVA73044.1"/>
    <property type="molecule type" value="Genomic_DNA"/>
</dbReference>
<dbReference type="PANTHER" id="PTHR34075">
    <property type="entry name" value="BLR3430 PROTEIN"/>
    <property type="match status" value="1"/>
</dbReference>
<evidence type="ECO:0000259" key="2">
    <source>
        <dbReference type="Pfam" id="PF12172"/>
    </source>
</evidence>
<feature type="domain" description="ChsH2 C-terminal OB-fold" evidence="1">
    <location>
        <begin position="54"/>
        <end position="113"/>
    </location>
</feature>
<evidence type="ECO:0008006" key="4">
    <source>
        <dbReference type="Google" id="ProtNLM"/>
    </source>
</evidence>
<dbReference type="Pfam" id="PF01796">
    <property type="entry name" value="OB_ChsH2_C"/>
    <property type="match status" value="1"/>
</dbReference>
<sequence length="135" mass="14081">MSDETSASQVPIVGYLQLGDDPHLRASECTDCGARYFDRRNACANCGGTGFSQVRVAGAGVLKAYSVVHNAAPGIPVPFVSAIVETEDGTSVRSNVVGLDDPMSAELGMRVQFTTYVCGTDDDGTECVAYGYASA</sequence>
<dbReference type="InterPro" id="IPR012340">
    <property type="entry name" value="NA-bd_OB-fold"/>
</dbReference>
<evidence type="ECO:0000259" key="1">
    <source>
        <dbReference type="Pfam" id="PF01796"/>
    </source>
</evidence>
<dbReference type="InterPro" id="IPR052513">
    <property type="entry name" value="Thioester_dehydratase-like"/>
</dbReference>
<organism evidence="3">
    <name type="scientific">marine metagenome</name>
    <dbReference type="NCBI Taxonomy" id="408172"/>
    <lineage>
        <taxon>unclassified sequences</taxon>
        <taxon>metagenomes</taxon>
        <taxon>ecological metagenomes</taxon>
    </lineage>
</organism>
<protein>
    <recommendedName>
        <fullName evidence="4">DUF35 domain-containing protein</fullName>
    </recommendedName>
</protein>
<dbReference type="SUPFAM" id="SSF50249">
    <property type="entry name" value="Nucleic acid-binding proteins"/>
    <property type="match status" value="1"/>
</dbReference>
<accession>A0A381Y7P6</accession>
<dbReference type="PANTHER" id="PTHR34075:SF5">
    <property type="entry name" value="BLR3430 PROTEIN"/>
    <property type="match status" value="1"/>
</dbReference>
<gene>
    <name evidence="3" type="ORF">METZ01_LOCUS125898</name>
</gene>
<proteinExistence type="predicted"/>
<name>A0A381Y7P6_9ZZZZ</name>
<evidence type="ECO:0000313" key="3">
    <source>
        <dbReference type="EMBL" id="SVA73044.1"/>
    </source>
</evidence>
<dbReference type="Pfam" id="PF12172">
    <property type="entry name" value="zf-ChsH2"/>
    <property type="match status" value="1"/>
</dbReference>
<dbReference type="AlphaFoldDB" id="A0A381Y7P6"/>
<dbReference type="InterPro" id="IPR022002">
    <property type="entry name" value="ChsH2_Znr"/>
</dbReference>
<dbReference type="InterPro" id="IPR002878">
    <property type="entry name" value="ChsH2_C"/>
</dbReference>
<feature type="domain" description="ChsH2 rubredoxin-like zinc ribbon" evidence="2">
    <location>
        <begin position="18"/>
        <end position="51"/>
    </location>
</feature>
<reference evidence="3" key="1">
    <citation type="submission" date="2018-05" db="EMBL/GenBank/DDBJ databases">
        <authorList>
            <person name="Lanie J.A."/>
            <person name="Ng W.-L."/>
            <person name="Kazmierczak K.M."/>
            <person name="Andrzejewski T.M."/>
            <person name="Davidsen T.M."/>
            <person name="Wayne K.J."/>
            <person name="Tettelin H."/>
            <person name="Glass J.I."/>
            <person name="Rusch D."/>
            <person name="Podicherti R."/>
            <person name="Tsui H.-C.T."/>
            <person name="Winkler M.E."/>
        </authorList>
    </citation>
    <scope>NUCLEOTIDE SEQUENCE</scope>
</reference>